<protein>
    <submittedName>
        <fullName evidence="1">Uncharacterized protein</fullName>
    </submittedName>
</protein>
<dbReference type="Proteomes" id="UP000035050">
    <property type="component" value="Plasmid pPO70-4"/>
</dbReference>
<name>A0A0G3ID64_9BURK</name>
<organism evidence="1 2">
    <name type="scientific">Pandoraea oxalativorans</name>
    <dbReference type="NCBI Taxonomy" id="573737"/>
    <lineage>
        <taxon>Bacteria</taxon>
        <taxon>Pseudomonadati</taxon>
        <taxon>Pseudomonadota</taxon>
        <taxon>Betaproteobacteria</taxon>
        <taxon>Burkholderiales</taxon>
        <taxon>Burkholderiaceae</taxon>
        <taxon>Pandoraea</taxon>
    </lineage>
</organism>
<gene>
    <name evidence="1" type="ORF">MB84_30865</name>
</gene>
<dbReference type="PATRIC" id="fig|573737.6.peg.6269"/>
<evidence type="ECO:0000313" key="2">
    <source>
        <dbReference type="Proteomes" id="UP000035050"/>
    </source>
</evidence>
<keyword evidence="2" id="KW-1185">Reference proteome</keyword>
<dbReference type="OrthoDB" id="8947127at2"/>
<keyword evidence="1" id="KW-0614">Plasmid</keyword>
<dbReference type="AlphaFoldDB" id="A0A0G3ID64"/>
<dbReference type="RefSeq" id="WP_052654852.1">
    <property type="nucleotide sequence ID" value="NZ_CP011521.2"/>
</dbReference>
<sequence>MAELSVKIKTNWIGSAIGLNTVSSTDAVKGPWRTRLDQLLNWVCDADRTSAIELLNELKFAKNAGAQSKDGTILGDRATLETYLKLKSLIPDKYQPNLWEELSSGHLKFSIAGLDEGGPVSFSVHADDVRDVVWGQISEKIVPSNKGLAYTALGRLLSADTLTRQGRAYADLLKYAPPSRDSALTWQIPAKGDPVFRLGTLDIPYCTPTTGRAEHLDLDYEDTSRVLCSMHYDGECVVTGFHDFAAQDLKEQSTDGMLEAQLSFLQQAHRLVDALKLLKLHEHGHDDGQYAFDLGCKVESIAAVMWEGEGDDPDLFVGRCSKNAQTLTGCLEKLEELAQKPPPHIAPSRFA</sequence>
<geneLocation type="plasmid" evidence="1 2">
    <name>pPO70-4</name>
</geneLocation>
<accession>A0A0G3ID64</accession>
<dbReference type="EMBL" id="CP011521">
    <property type="protein sequence ID" value="AKK25124.1"/>
    <property type="molecule type" value="Genomic_DNA"/>
</dbReference>
<dbReference type="KEGG" id="pox:MB84_30865"/>
<proteinExistence type="predicted"/>
<reference evidence="1" key="1">
    <citation type="submission" date="2016-06" db="EMBL/GenBank/DDBJ databases">
        <title>Pandoraea oxalativorans DSM 23570 Genome Sequencing.</title>
        <authorList>
            <person name="Ee R."/>
            <person name="Lim Y.-L."/>
            <person name="Yong D."/>
            <person name="Yin W.-F."/>
            <person name="Chan K.-G."/>
        </authorList>
    </citation>
    <scope>NUCLEOTIDE SEQUENCE</scope>
    <source>
        <strain evidence="1">DSM 23570</strain>
        <plasmid evidence="1">pPO70-4</plasmid>
    </source>
</reference>
<evidence type="ECO:0000313" key="1">
    <source>
        <dbReference type="EMBL" id="AKK25124.1"/>
    </source>
</evidence>